<protein>
    <submittedName>
        <fullName evidence="1">Uncharacterized protein</fullName>
    </submittedName>
</protein>
<sequence>MEKAKKMSSVGKAKVAKVVRVGEQRGGGCKGVISGLPLVVSMKQLVENLRVRNRLVKSAKRMTRGVEKEETETV</sequence>
<organism evidence="1">
    <name type="scientific">Anguilla anguilla</name>
    <name type="common">European freshwater eel</name>
    <name type="synonym">Muraena anguilla</name>
    <dbReference type="NCBI Taxonomy" id="7936"/>
    <lineage>
        <taxon>Eukaryota</taxon>
        <taxon>Metazoa</taxon>
        <taxon>Chordata</taxon>
        <taxon>Craniata</taxon>
        <taxon>Vertebrata</taxon>
        <taxon>Euteleostomi</taxon>
        <taxon>Actinopterygii</taxon>
        <taxon>Neopterygii</taxon>
        <taxon>Teleostei</taxon>
        <taxon>Anguilliformes</taxon>
        <taxon>Anguillidae</taxon>
        <taxon>Anguilla</taxon>
    </lineage>
</organism>
<accession>A0A0E9RPP5</accession>
<reference evidence="1" key="1">
    <citation type="submission" date="2014-11" db="EMBL/GenBank/DDBJ databases">
        <authorList>
            <person name="Amaro Gonzalez C."/>
        </authorList>
    </citation>
    <scope>NUCLEOTIDE SEQUENCE</scope>
</reference>
<dbReference type="EMBL" id="GBXM01077431">
    <property type="protein sequence ID" value="JAH31146.1"/>
    <property type="molecule type" value="Transcribed_RNA"/>
</dbReference>
<name>A0A0E9RPP5_ANGAN</name>
<dbReference type="AlphaFoldDB" id="A0A0E9RPP5"/>
<evidence type="ECO:0000313" key="1">
    <source>
        <dbReference type="EMBL" id="JAH31146.1"/>
    </source>
</evidence>
<reference evidence="1" key="2">
    <citation type="journal article" date="2015" name="Fish Shellfish Immunol.">
        <title>Early steps in the European eel (Anguilla anguilla)-Vibrio vulnificus interaction in the gills: Role of the RtxA13 toxin.</title>
        <authorList>
            <person name="Callol A."/>
            <person name="Pajuelo D."/>
            <person name="Ebbesson L."/>
            <person name="Teles M."/>
            <person name="MacKenzie S."/>
            <person name="Amaro C."/>
        </authorList>
    </citation>
    <scope>NUCLEOTIDE SEQUENCE</scope>
</reference>
<proteinExistence type="predicted"/>